<sequence>MSHWDSGIYIPKKIRFASLFHSLYIQCTSPIPVSLIDAPVNPQHRRVELLRCGPSRG</sequence>
<comment type="caution">
    <text evidence="2">The sequence shown here is derived from an EMBL/GenBank/DDBJ whole genome shotgun (WGS) entry which is preliminary data.</text>
</comment>
<dbReference type="AlphaFoldDB" id="A0A8T1H9T7"/>
<organism evidence="2 3">
    <name type="scientific">Phytophthora cactorum</name>
    <dbReference type="NCBI Taxonomy" id="29920"/>
    <lineage>
        <taxon>Eukaryota</taxon>
        <taxon>Sar</taxon>
        <taxon>Stramenopiles</taxon>
        <taxon>Oomycota</taxon>
        <taxon>Peronosporomycetes</taxon>
        <taxon>Peronosporales</taxon>
        <taxon>Peronosporaceae</taxon>
        <taxon>Phytophthora</taxon>
    </lineage>
</organism>
<accession>A0A8T1H9T7</accession>
<dbReference type="EMBL" id="RCMV01001329">
    <property type="protein sequence ID" value="KAG3209114.1"/>
    <property type="molecule type" value="Genomic_DNA"/>
</dbReference>
<name>A0A8T1H9T7_9STRA</name>
<gene>
    <name evidence="1" type="ORF">PC117_g22124</name>
    <name evidence="2" type="ORF">PC129_g19868</name>
</gene>
<protein>
    <submittedName>
        <fullName evidence="2">Uncharacterized protein</fullName>
    </submittedName>
</protein>
<dbReference type="EMBL" id="RCMK01001185">
    <property type="protein sequence ID" value="KAG2899858.1"/>
    <property type="molecule type" value="Genomic_DNA"/>
</dbReference>
<evidence type="ECO:0000313" key="3">
    <source>
        <dbReference type="Proteomes" id="UP000760860"/>
    </source>
</evidence>
<proteinExistence type="predicted"/>
<dbReference type="Proteomes" id="UP000760860">
    <property type="component" value="Unassembled WGS sequence"/>
</dbReference>
<reference evidence="2" key="1">
    <citation type="submission" date="2018-05" db="EMBL/GenBank/DDBJ databases">
        <title>Effector identification in a new, highly contiguous assembly of the strawberry crown rot pathogen Phytophthora cactorum.</title>
        <authorList>
            <person name="Armitage A.D."/>
            <person name="Nellist C.F."/>
            <person name="Bates H."/>
            <person name="Vickerstaff R.J."/>
            <person name="Harrison R.J."/>
        </authorList>
    </citation>
    <scope>NUCLEOTIDE SEQUENCE</scope>
    <source>
        <strain evidence="1">4040</strain>
        <strain evidence="2">P421</strain>
    </source>
</reference>
<evidence type="ECO:0000313" key="2">
    <source>
        <dbReference type="EMBL" id="KAG3209114.1"/>
    </source>
</evidence>
<evidence type="ECO:0000313" key="1">
    <source>
        <dbReference type="EMBL" id="KAG2899858.1"/>
    </source>
</evidence>
<dbReference type="Proteomes" id="UP000736787">
    <property type="component" value="Unassembled WGS sequence"/>
</dbReference>